<protein>
    <submittedName>
        <fullName evidence="5">Penicillin-binding protein (Beta-lactamase class C)</fullName>
    </submittedName>
</protein>
<dbReference type="GO" id="GO:0016020">
    <property type="term" value="C:membrane"/>
    <property type="evidence" value="ECO:0007669"/>
    <property type="project" value="UniProtKB-SubCell"/>
</dbReference>
<dbReference type="InterPro" id="IPR050491">
    <property type="entry name" value="AmpC-like"/>
</dbReference>
<dbReference type="AlphaFoldDB" id="A0A0R1SC93"/>
<comment type="caution">
    <text evidence="5">The sequence shown here is derived from an EMBL/GenBank/DDBJ whole genome shotgun (WGS) entry which is preliminary data.</text>
</comment>
<dbReference type="Pfam" id="PF00144">
    <property type="entry name" value="Beta-lactamase"/>
    <property type="match status" value="1"/>
</dbReference>
<comment type="subcellular location">
    <subcellularLocation>
        <location evidence="1">Membrane</location>
    </subcellularLocation>
</comment>
<dbReference type="InterPro" id="IPR001466">
    <property type="entry name" value="Beta-lactam-related"/>
</dbReference>
<evidence type="ECO:0000256" key="1">
    <source>
        <dbReference type="ARBA" id="ARBA00004370"/>
    </source>
</evidence>
<dbReference type="PATRIC" id="fig|1423739.3.peg.1860"/>
<evidence type="ECO:0000313" key="5">
    <source>
        <dbReference type="EMBL" id="KRL62907.1"/>
    </source>
</evidence>
<keyword evidence="2" id="KW-0472">Membrane</keyword>
<dbReference type="InterPro" id="IPR012338">
    <property type="entry name" value="Beta-lactam/transpept-like"/>
</dbReference>
<gene>
    <name evidence="5" type="ORF">FC85_GL001777</name>
</gene>
<dbReference type="RefSeq" id="WP_057866078.1">
    <property type="nucleotide sequence ID" value="NZ_AZEY01000105.1"/>
</dbReference>
<dbReference type="EMBL" id="AZEY01000105">
    <property type="protein sequence ID" value="KRL62907.1"/>
    <property type="molecule type" value="Genomic_DNA"/>
</dbReference>
<evidence type="ECO:0000256" key="3">
    <source>
        <dbReference type="SAM" id="MobiDB-lite"/>
    </source>
</evidence>
<dbReference type="Gene3D" id="3.40.710.10">
    <property type="entry name" value="DD-peptidase/beta-lactamase superfamily"/>
    <property type="match status" value="1"/>
</dbReference>
<dbReference type="STRING" id="1423739.FC85_GL001777"/>
<dbReference type="PANTHER" id="PTHR46825:SF11">
    <property type="entry name" value="PENICILLIN-BINDING PROTEIN 4"/>
    <property type="match status" value="1"/>
</dbReference>
<feature type="compositionally biased region" description="Low complexity" evidence="3">
    <location>
        <begin position="58"/>
        <end position="68"/>
    </location>
</feature>
<dbReference type="PANTHER" id="PTHR46825">
    <property type="entry name" value="D-ALANYL-D-ALANINE-CARBOXYPEPTIDASE/ENDOPEPTIDASE AMPH"/>
    <property type="match status" value="1"/>
</dbReference>
<proteinExistence type="predicted"/>
<feature type="region of interest" description="Disordered" evidence="3">
    <location>
        <begin position="37"/>
        <end position="81"/>
    </location>
</feature>
<feature type="compositionally biased region" description="Basic and acidic residues" evidence="3">
    <location>
        <begin position="41"/>
        <end position="57"/>
    </location>
</feature>
<dbReference type="SUPFAM" id="SSF56601">
    <property type="entry name" value="beta-lactamase/transpeptidase-like"/>
    <property type="match status" value="1"/>
</dbReference>
<evidence type="ECO:0000259" key="4">
    <source>
        <dbReference type="Pfam" id="PF00144"/>
    </source>
</evidence>
<evidence type="ECO:0000313" key="6">
    <source>
        <dbReference type="Proteomes" id="UP000052013"/>
    </source>
</evidence>
<name>A0A0R1SC93_9LACO</name>
<reference evidence="5 6" key="1">
    <citation type="journal article" date="2015" name="Genome Announc.">
        <title>Expanding the biotechnology potential of lactobacilli through comparative genomics of 213 strains and associated genera.</title>
        <authorList>
            <person name="Sun Z."/>
            <person name="Harris H.M."/>
            <person name="McCann A."/>
            <person name="Guo C."/>
            <person name="Argimon S."/>
            <person name="Zhang W."/>
            <person name="Yang X."/>
            <person name="Jeffery I.B."/>
            <person name="Cooney J.C."/>
            <person name="Kagawa T.F."/>
            <person name="Liu W."/>
            <person name="Song Y."/>
            <person name="Salvetti E."/>
            <person name="Wrobel A."/>
            <person name="Rasinkangas P."/>
            <person name="Parkhill J."/>
            <person name="Rea M.C."/>
            <person name="O'Sullivan O."/>
            <person name="Ritari J."/>
            <person name="Douillard F.P."/>
            <person name="Paul Ross R."/>
            <person name="Yang R."/>
            <person name="Briner A.E."/>
            <person name="Felis G.E."/>
            <person name="de Vos W.M."/>
            <person name="Barrangou R."/>
            <person name="Klaenhammer T.R."/>
            <person name="Caufield P.W."/>
            <person name="Cui Y."/>
            <person name="Zhang H."/>
            <person name="O'Toole P.W."/>
        </authorList>
    </citation>
    <scope>NUCLEOTIDE SEQUENCE [LARGE SCALE GENOMIC DNA]</scope>
    <source>
        <strain evidence="5 6">DSM 14421</strain>
    </source>
</reference>
<accession>A0A0R1SC93</accession>
<organism evidence="5 6">
    <name type="scientific">Lentilactobacillus diolivorans DSM 14421</name>
    <dbReference type="NCBI Taxonomy" id="1423739"/>
    <lineage>
        <taxon>Bacteria</taxon>
        <taxon>Bacillati</taxon>
        <taxon>Bacillota</taxon>
        <taxon>Bacilli</taxon>
        <taxon>Lactobacillales</taxon>
        <taxon>Lactobacillaceae</taxon>
        <taxon>Lentilactobacillus</taxon>
    </lineage>
</organism>
<dbReference type="Proteomes" id="UP000052013">
    <property type="component" value="Unassembled WGS sequence"/>
</dbReference>
<sequence length="403" mass="45592">MKRGRLWASGLLILTIICVGGALTVWRLDSQHVRQAVVRQPAKEKARDRRSASDHSKNNNNQSSTSQRQKLDLNRSNSPANNVTRYLRKNHFVGSALIIRNDRLIYRKAFGYANYLGRVKNRTNSEFQILSIQKSLTAACVMKLIQEKRLSLTTRLATFYPSIPNAKQIEIRNLLDMDSGIAMKQLGSNKVLKENQVVDYAVKHLSSKAANLGKWNYQPVNYVLLAGIIARLTHKSYQQYFSQVFTKPMHLKGTGFVQDQPVTVYQTTGYRYLKKTQVSQNYQKAFNEPRASMFNELGTGQVYMTPFELFKAEHYLLRGKVISLRNVRTLHTPGSSSTYGGGVYNQPNGIRSHGIGYGYESSLFESRNGKFGVVLLTNNYRPAVSIQNLAETLYDQVMAGTLT</sequence>
<feature type="domain" description="Beta-lactamase-related" evidence="4">
    <location>
        <begin position="83"/>
        <end position="380"/>
    </location>
</feature>
<evidence type="ECO:0000256" key="2">
    <source>
        <dbReference type="ARBA" id="ARBA00023136"/>
    </source>
</evidence>